<dbReference type="PANTHER" id="PTHR21402">
    <property type="entry name" value="GAMETOCYTE SPECIFIC FACTOR 1-RELATED"/>
    <property type="match status" value="1"/>
</dbReference>
<evidence type="ECO:0000256" key="1">
    <source>
        <dbReference type="ARBA" id="ARBA00022723"/>
    </source>
</evidence>
<feature type="region of interest" description="Disordered" evidence="5">
    <location>
        <begin position="213"/>
        <end position="261"/>
    </location>
</feature>
<keyword evidence="1" id="KW-0479">Metal-binding</keyword>
<proteinExistence type="predicted"/>
<gene>
    <name evidence="8" type="ORF">OFUS_LOCUS2086</name>
</gene>
<evidence type="ECO:0000256" key="3">
    <source>
        <dbReference type="ARBA" id="ARBA00022833"/>
    </source>
</evidence>
<evidence type="ECO:0000256" key="2">
    <source>
        <dbReference type="ARBA" id="ARBA00022771"/>
    </source>
</evidence>
<keyword evidence="6" id="KW-0732">Signal</keyword>
<feature type="signal peptide" evidence="6">
    <location>
        <begin position="1"/>
        <end position="16"/>
    </location>
</feature>
<reference evidence="8" key="1">
    <citation type="submission" date="2022-03" db="EMBL/GenBank/DDBJ databases">
        <authorList>
            <person name="Martin C."/>
        </authorList>
    </citation>
    <scope>NUCLEOTIDE SEQUENCE</scope>
</reference>
<dbReference type="EMBL" id="CAIIXF020000001">
    <property type="protein sequence ID" value="CAH1774671.1"/>
    <property type="molecule type" value="Genomic_DNA"/>
</dbReference>
<keyword evidence="4" id="KW-0175">Coiled coil</keyword>
<dbReference type="Pfam" id="PF05253">
    <property type="entry name" value="zf-U11-48K"/>
    <property type="match status" value="2"/>
</dbReference>
<name>A0A8S4N1H9_OWEFU</name>
<organism evidence="8 9">
    <name type="scientific">Owenia fusiformis</name>
    <name type="common">Polychaete worm</name>
    <dbReference type="NCBI Taxonomy" id="6347"/>
    <lineage>
        <taxon>Eukaryota</taxon>
        <taxon>Metazoa</taxon>
        <taxon>Spiralia</taxon>
        <taxon>Lophotrochozoa</taxon>
        <taxon>Annelida</taxon>
        <taxon>Polychaeta</taxon>
        <taxon>Sedentaria</taxon>
        <taxon>Canalipalpata</taxon>
        <taxon>Sabellida</taxon>
        <taxon>Oweniida</taxon>
        <taxon>Oweniidae</taxon>
        <taxon>Owenia</taxon>
    </lineage>
</organism>
<evidence type="ECO:0000313" key="8">
    <source>
        <dbReference type="EMBL" id="CAH1774671.1"/>
    </source>
</evidence>
<dbReference type="OrthoDB" id="10069248at2759"/>
<keyword evidence="2" id="KW-0863">Zinc-finger</keyword>
<dbReference type="SUPFAM" id="SSF57667">
    <property type="entry name" value="beta-beta-alpha zinc fingers"/>
    <property type="match status" value="1"/>
</dbReference>
<dbReference type="Proteomes" id="UP000749559">
    <property type="component" value="Unassembled WGS sequence"/>
</dbReference>
<feature type="coiled-coil region" evidence="4">
    <location>
        <begin position="454"/>
        <end position="481"/>
    </location>
</feature>
<sequence length="508" mass="55857">MLIWILLLDLPDQAHAYNSQPSSLIRNHEVKMSVWHVNPDPEELVPCPYQNSHMVRQKRFPYHLMKCRKQYTGNDFATCPFNARHEMPRPELRYHVINCPDKAVLEQEILYNQSKNEEGTYFKGNTAVPSYFPDWQPPASSEDWDSETPSVVRIGVDPKQINPNGLMFKDTSGMTPAQKKNFKRILAKRAERTANGLPTDDLDEDLMNVGSCEENVPPGLPPKEEPATKEQQLRLPKQAPQVLTMQQRQQKQQATQQPAAPPSVFAYSLGMAGIGRGMNRALMQQAPGGLQMNGAPGTTQNLSTPVALQNGTVPPAQQNGLRYPEVGAQPPGSYPTSEVGSQNGERKSRMAANIFPSGPAKSGTGAPPGIAPRNVTAAPIPQAQTQKPMMNGVQGTSTSDVNAASMLASLSRGRGIGRGAVMKQPGAPVFSMGRGMGANPTPSFVVPKTEVPAETSAQKTMKKLQKKLREIDNLLERERDGEKLNPEELEKVHKKTELEVQLQQLRID</sequence>
<feature type="domain" description="CHHC U11-48K-type" evidence="7">
    <location>
        <begin position="76"/>
        <end position="103"/>
    </location>
</feature>
<dbReference type="InterPro" id="IPR051591">
    <property type="entry name" value="UPF0224_FAM112_RNA_Proc"/>
</dbReference>
<keyword evidence="9" id="KW-1185">Reference proteome</keyword>
<evidence type="ECO:0000256" key="5">
    <source>
        <dbReference type="SAM" id="MobiDB-lite"/>
    </source>
</evidence>
<dbReference type="GO" id="GO:0008270">
    <property type="term" value="F:zinc ion binding"/>
    <property type="evidence" value="ECO:0007669"/>
    <property type="project" value="UniProtKB-KW"/>
</dbReference>
<dbReference type="AlphaFoldDB" id="A0A8S4N1H9"/>
<feature type="domain" description="CHHC U11-48K-type" evidence="7">
    <location>
        <begin position="44"/>
        <end position="71"/>
    </location>
</feature>
<feature type="compositionally biased region" description="Basic and acidic residues" evidence="5">
    <location>
        <begin position="222"/>
        <end position="232"/>
    </location>
</feature>
<feature type="compositionally biased region" description="Low complexity" evidence="5">
    <location>
        <begin position="246"/>
        <end position="258"/>
    </location>
</feature>
<evidence type="ECO:0000256" key="6">
    <source>
        <dbReference type="SAM" id="SignalP"/>
    </source>
</evidence>
<protein>
    <recommendedName>
        <fullName evidence="7">CHHC U11-48K-type domain-containing protein</fullName>
    </recommendedName>
</protein>
<feature type="chain" id="PRO_5035805200" description="CHHC U11-48K-type domain-containing protein" evidence="6">
    <location>
        <begin position="17"/>
        <end position="508"/>
    </location>
</feature>
<evidence type="ECO:0000313" key="9">
    <source>
        <dbReference type="Proteomes" id="UP000749559"/>
    </source>
</evidence>
<evidence type="ECO:0000259" key="7">
    <source>
        <dbReference type="PROSITE" id="PS51800"/>
    </source>
</evidence>
<dbReference type="InterPro" id="IPR022776">
    <property type="entry name" value="TRM13/UPF0224_CHHC_Znf_dom"/>
</dbReference>
<dbReference type="PANTHER" id="PTHR21402:SF5">
    <property type="entry name" value="GAMETOCYTE SPECIFIC FACTOR 1"/>
    <property type="match status" value="1"/>
</dbReference>
<evidence type="ECO:0000256" key="4">
    <source>
        <dbReference type="SAM" id="Coils"/>
    </source>
</evidence>
<accession>A0A8S4N1H9</accession>
<keyword evidence="3" id="KW-0862">Zinc</keyword>
<dbReference type="InterPro" id="IPR036236">
    <property type="entry name" value="Znf_C2H2_sf"/>
</dbReference>
<dbReference type="PROSITE" id="PS51800">
    <property type="entry name" value="ZF_CHHC_U11_48K"/>
    <property type="match status" value="2"/>
</dbReference>
<feature type="region of interest" description="Disordered" evidence="5">
    <location>
        <begin position="353"/>
        <end position="375"/>
    </location>
</feature>
<comment type="caution">
    <text evidence="8">The sequence shown here is derived from an EMBL/GenBank/DDBJ whole genome shotgun (WGS) entry which is preliminary data.</text>
</comment>